<gene>
    <name evidence="2" type="ORF">EP073_04020</name>
</gene>
<dbReference type="EMBL" id="CP035108">
    <property type="protein sequence ID" value="QAR32601.1"/>
    <property type="molecule type" value="Genomic_DNA"/>
</dbReference>
<accession>A0A410JX53</accession>
<feature type="chain" id="PRO_5019057959" evidence="1">
    <location>
        <begin position="21"/>
        <end position="155"/>
    </location>
</feature>
<dbReference type="KEGG" id="gtl:EP073_04020"/>
<dbReference type="RefSeq" id="WP_128465888.1">
    <property type="nucleotide sequence ID" value="NZ_CP035108.1"/>
</dbReference>
<name>A0A410JX53_9BACT</name>
<dbReference type="OrthoDB" id="3035878at2"/>
<evidence type="ECO:0000256" key="1">
    <source>
        <dbReference type="SAM" id="SignalP"/>
    </source>
</evidence>
<evidence type="ECO:0000313" key="3">
    <source>
        <dbReference type="Proteomes" id="UP000287502"/>
    </source>
</evidence>
<protein>
    <submittedName>
        <fullName evidence="2">Uncharacterized protein</fullName>
    </submittedName>
</protein>
<sequence>MRLKIIFAVVFTLTAISVFAAAPALPGCETVSVKTGKDAARDIARLHGRDIEFESSYVAEYKCGGDPVIIWASFSKTKNEAKSLFKLMDDKMPTSQAFRNLMRMKTDGFDVAYVTGMGMDNYYFPDGKGNYWLAATGRDTFSILKKLTGTLKQSR</sequence>
<organism evidence="2 3">
    <name type="scientific">Geovibrio thiophilus</name>
    <dbReference type="NCBI Taxonomy" id="139438"/>
    <lineage>
        <taxon>Bacteria</taxon>
        <taxon>Pseudomonadati</taxon>
        <taxon>Deferribacterota</taxon>
        <taxon>Deferribacteres</taxon>
        <taxon>Deferribacterales</taxon>
        <taxon>Geovibrionaceae</taxon>
        <taxon>Geovibrio</taxon>
    </lineage>
</organism>
<evidence type="ECO:0000313" key="2">
    <source>
        <dbReference type="EMBL" id="QAR32601.1"/>
    </source>
</evidence>
<proteinExistence type="predicted"/>
<reference evidence="2 3" key="1">
    <citation type="submission" date="2019-01" db="EMBL/GenBank/DDBJ databases">
        <title>Geovibrio thiophilus DSM 11263, complete genome.</title>
        <authorList>
            <person name="Spring S."/>
            <person name="Bunk B."/>
            <person name="Sproer C."/>
        </authorList>
    </citation>
    <scope>NUCLEOTIDE SEQUENCE [LARGE SCALE GENOMIC DNA]</scope>
    <source>
        <strain evidence="2 3">DSM 11263</strain>
    </source>
</reference>
<dbReference type="Proteomes" id="UP000287502">
    <property type="component" value="Chromosome"/>
</dbReference>
<dbReference type="AlphaFoldDB" id="A0A410JX53"/>
<keyword evidence="1" id="KW-0732">Signal</keyword>
<feature type="signal peptide" evidence="1">
    <location>
        <begin position="1"/>
        <end position="20"/>
    </location>
</feature>
<keyword evidence="3" id="KW-1185">Reference proteome</keyword>